<evidence type="ECO:0000259" key="6">
    <source>
        <dbReference type="Pfam" id="PF04116"/>
    </source>
</evidence>
<dbReference type="InterPro" id="IPR006694">
    <property type="entry name" value="Fatty_acid_hydroxylase"/>
</dbReference>
<organism evidence="7">
    <name type="scientific">Hemiselmis andersenii</name>
    <name type="common">Cryptophyte alga</name>
    <dbReference type="NCBI Taxonomy" id="464988"/>
    <lineage>
        <taxon>Eukaryota</taxon>
        <taxon>Cryptophyceae</taxon>
        <taxon>Cryptomonadales</taxon>
        <taxon>Hemiselmidaceae</taxon>
        <taxon>Hemiselmis</taxon>
    </lineage>
</organism>
<dbReference type="GO" id="GO:0008610">
    <property type="term" value="P:lipid biosynthetic process"/>
    <property type="evidence" value="ECO:0007669"/>
    <property type="project" value="InterPro"/>
</dbReference>
<dbReference type="EMBL" id="HBFX01047431">
    <property type="protein sequence ID" value="CAD8977503.1"/>
    <property type="molecule type" value="Transcribed_RNA"/>
</dbReference>
<feature type="transmembrane region" description="Helical" evidence="5">
    <location>
        <begin position="37"/>
        <end position="62"/>
    </location>
</feature>
<feature type="domain" description="Fatty acid hydroxylase" evidence="6">
    <location>
        <begin position="131"/>
        <end position="255"/>
    </location>
</feature>
<gene>
    <name evidence="8" type="ORF">HAND00432_LOCUS28511</name>
    <name evidence="7" type="ORF">HAND1043_LOCUS13103</name>
</gene>
<sequence length="275" mass="32122">MDLVLDWQDGMYFDAMYKALSPDNLALDRSNIYRQFISIYLTVGIGGVLLYTFFSGASWLFLFDHNYLKHPKILKNQVRREIVTTLSSIPFMTLLTTPVFLLEVRGYSKLTEGMDLTTSGVLSELFDIFKFLVFTDFCIYWIHRFLHHPILYGPIHKIHHLWKVPTPWASHAFHPLDGFAQSTPYHLYAFLFPINKVTYLLMFVFVNCWTISIHDGFFLSKEGVINSSAHHAEHHLHFTCNYGQYFTLWDRLFGTHRAPDFEKLDPQNAIKAKAQ</sequence>
<feature type="transmembrane region" description="Helical" evidence="5">
    <location>
        <begin position="82"/>
        <end position="101"/>
    </location>
</feature>
<accession>A0A6U4NGD9</accession>
<evidence type="ECO:0000313" key="7">
    <source>
        <dbReference type="EMBL" id="CAD8746606.1"/>
    </source>
</evidence>
<evidence type="ECO:0000256" key="5">
    <source>
        <dbReference type="SAM" id="Phobius"/>
    </source>
</evidence>
<dbReference type="GO" id="GO:0005506">
    <property type="term" value="F:iron ion binding"/>
    <property type="evidence" value="ECO:0007669"/>
    <property type="project" value="InterPro"/>
</dbReference>
<evidence type="ECO:0000256" key="2">
    <source>
        <dbReference type="ARBA" id="ARBA00022692"/>
    </source>
</evidence>
<evidence type="ECO:0000256" key="3">
    <source>
        <dbReference type="ARBA" id="ARBA00022989"/>
    </source>
</evidence>
<reference evidence="7" key="1">
    <citation type="submission" date="2021-01" db="EMBL/GenBank/DDBJ databases">
        <authorList>
            <person name="Corre E."/>
            <person name="Pelletier E."/>
            <person name="Niang G."/>
            <person name="Scheremetjew M."/>
            <person name="Finn R."/>
            <person name="Kale V."/>
            <person name="Holt S."/>
            <person name="Cochrane G."/>
            <person name="Meng A."/>
            <person name="Brown T."/>
            <person name="Cohen L."/>
        </authorList>
    </citation>
    <scope>NUCLEOTIDE SEQUENCE</scope>
    <source>
        <strain evidence="7">CCMP441</strain>
        <strain evidence="8">CCMP644</strain>
    </source>
</reference>
<dbReference type="EMBL" id="HBFK01021156">
    <property type="protein sequence ID" value="CAD8746606.1"/>
    <property type="molecule type" value="Transcribed_RNA"/>
</dbReference>
<dbReference type="AlphaFoldDB" id="A0A6U4NGD9"/>
<keyword evidence="4 5" id="KW-0472">Membrane</keyword>
<evidence type="ECO:0000256" key="4">
    <source>
        <dbReference type="ARBA" id="ARBA00023136"/>
    </source>
</evidence>
<evidence type="ECO:0000256" key="1">
    <source>
        <dbReference type="ARBA" id="ARBA00004370"/>
    </source>
</evidence>
<keyword evidence="3 5" id="KW-1133">Transmembrane helix</keyword>
<dbReference type="GO" id="GO:0016491">
    <property type="term" value="F:oxidoreductase activity"/>
    <property type="evidence" value="ECO:0007669"/>
    <property type="project" value="InterPro"/>
</dbReference>
<name>A0A6U4NGD9_HEMAN</name>
<dbReference type="PANTHER" id="PTHR11863">
    <property type="entry name" value="STEROL DESATURASE"/>
    <property type="match status" value="1"/>
</dbReference>
<protein>
    <recommendedName>
        <fullName evidence="6">Fatty acid hydroxylase domain-containing protein</fullName>
    </recommendedName>
</protein>
<keyword evidence="2 5" id="KW-0812">Transmembrane</keyword>
<evidence type="ECO:0000313" key="8">
    <source>
        <dbReference type="EMBL" id="CAD8977503.1"/>
    </source>
</evidence>
<dbReference type="GO" id="GO:0016020">
    <property type="term" value="C:membrane"/>
    <property type="evidence" value="ECO:0007669"/>
    <property type="project" value="UniProtKB-SubCell"/>
</dbReference>
<comment type="subcellular location">
    <subcellularLocation>
        <location evidence="1">Membrane</location>
    </subcellularLocation>
</comment>
<proteinExistence type="predicted"/>
<dbReference type="Pfam" id="PF04116">
    <property type="entry name" value="FA_hydroxylase"/>
    <property type="match status" value="1"/>
</dbReference>
<dbReference type="InterPro" id="IPR050307">
    <property type="entry name" value="Sterol_Desaturase_Related"/>
</dbReference>